<evidence type="ECO:0000256" key="6">
    <source>
        <dbReference type="SAM" id="Phobius"/>
    </source>
</evidence>
<sequence>MLAAATGVPGSFGLVSVSLTVLTMAFAVGFISGGYSNPAVGVGPVRQLWLFRAAPLLGASVAGLLGRWLFARGRSISRPVRSATCRSSGSSTPTARPRRAEPLER</sequence>
<evidence type="ECO:0000256" key="3">
    <source>
        <dbReference type="ARBA" id="ARBA00022989"/>
    </source>
</evidence>
<proteinExistence type="predicted"/>
<evidence type="ECO:0008006" key="9">
    <source>
        <dbReference type="Google" id="ProtNLM"/>
    </source>
</evidence>
<evidence type="ECO:0000256" key="4">
    <source>
        <dbReference type="ARBA" id="ARBA00023136"/>
    </source>
</evidence>
<keyword evidence="3 6" id="KW-1133">Transmembrane helix</keyword>
<protein>
    <recommendedName>
        <fullName evidence="9">Major intrinsic protein</fullName>
    </recommendedName>
</protein>
<dbReference type="EMBL" id="JAHXZN010000002">
    <property type="protein sequence ID" value="MBW6530876.1"/>
    <property type="molecule type" value="Genomic_DNA"/>
</dbReference>
<evidence type="ECO:0000313" key="8">
    <source>
        <dbReference type="Proteomes" id="UP000759103"/>
    </source>
</evidence>
<keyword evidence="2 6" id="KW-0812">Transmembrane</keyword>
<dbReference type="InterPro" id="IPR023271">
    <property type="entry name" value="Aquaporin-like"/>
</dbReference>
<evidence type="ECO:0000256" key="5">
    <source>
        <dbReference type="SAM" id="MobiDB-lite"/>
    </source>
</evidence>
<evidence type="ECO:0000313" key="7">
    <source>
        <dbReference type="EMBL" id="MBW6530876.1"/>
    </source>
</evidence>
<name>A0ABS7BMR9_9SPHN</name>
<accession>A0ABS7BMR9</accession>
<organism evidence="7 8">
    <name type="scientific">Sphingomonas citri</name>
    <dbReference type="NCBI Taxonomy" id="2862499"/>
    <lineage>
        <taxon>Bacteria</taxon>
        <taxon>Pseudomonadati</taxon>
        <taxon>Pseudomonadota</taxon>
        <taxon>Alphaproteobacteria</taxon>
        <taxon>Sphingomonadales</taxon>
        <taxon>Sphingomonadaceae</taxon>
        <taxon>Sphingomonas</taxon>
    </lineage>
</organism>
<comment type="caution">
    <text evidence="7">The sequence shown here is derived from an EMBL/GenBank/DDBJ whole genome shotgun (WGS) entry which is preliminary data.</text>
</comment>
<evidence type="ECO:0000256" key="2">
    <source>
        <dbReference type="ARBA" id="ARBA00022692"/>
    </source>
</evidence>
<comment type="subcellular location">
    <subcellularLocation>
        <location evidence="1">Membrane</location>
        <topology evidence="1">Multi-pass membrane protein</topology>
    </subcellularLocation>
</comment>
<dbReference type="Proteomes" id="UP000759103">
    <property type="component" value="Unassembled WGS sequence"/>
</dbReference>
<dbReference type="Gene3D" id="1.20.1080.10">
    <property type="entry name" value="Glycerol uptake facilitator protein"/>
    <property type="match status" value="1"/>
</dbReference>
<feature type="compositionally biased region" description="Polar residues" evidence="5">
    <location>
        <begin position="84"/>
        <end position="94"/>
    </location>
</feature>
<feature type="region of interest" description="Disordered" evidence="5">
    <location>
        <begin position="78"/>
        <end position="105"/>
    </location>
</feature>
<dbReference type="RefSeq" id="WP_219748314.1">
    <property type="nucleotide sequence ID" value="NZ_JAHXZN010000002.1"/>
</dbReference>
<evidence type="ECO:0000256" key="1">
    <source>
        <dbReference type="ARBA" id="ARBA00004141"/>
    </source>
</evidence>
<keyword evidence="4 6" id="KW-0472">Membrane</keyword>
<keyword evidence="8" id="KW-1185">Reference proteome</keyword>
<feature type="transmembrane region" description="Helical" evidence="6">
    <location>
        <begin position="48"/>
        <end position="70"/>
    </location>
</feature>
<reference evidence="7 8" key="1">
    <citation type="submission" date="2021-07" db="EMBL/GenBank/DDBJ databases">
        <title>Sphingomonas sp.</title>
        <authorList>
            <person name="Feng G."/>
            <person name="Li J."/>
            <person name="Pan M."/>
        </authorList>
    </citation>
    <scope>NUCLEOTIDE SEQUENCE [LARGE SCALE GENOMIC DNA]</scope>
    <source>
        <strain evidence="7 8">RRHST34</strain>
    </source>
</reference>
<gene>
    <name evidence="7" type="ORF">KZ820_09025</name>
</gene>
<dbReference type="SUPFAM" id="SSF81338">
    <property type="entry name" value="Aquaporin-like"/>
    <property type="match status" value="1"/>
</dbReference>
<feature type="transmembrane region" description="Helical" evidence="6">
    <location>
        <begin position="12"/>
        <end position="36"/>
    </location>
</feature>